<dbReference type="GeneID" id="39589134"/>
<gene>
    <name evidence="1" type="ORF">EHS24_004591</name>
</gene>
<dbReference type="RefSeq" id="XP_028479129.1">
    <property type="nucleotide sequence ID" value="XM_028620157.1"/>
</dbReference>
<dbReference type="Proteomes" id="UP000279236">
    <property type="component" value="Unassembled WGS sequence"/>
</dbReference>
<organism evidence="1 2">
    <name type="scientific">Apiotrichum porosum</name>
    <dbReference type="NCBI Taxonomy" id="105984"/>
    <lineage>
        <taxon>Eukaryota</taxon>
        <taxon>Fungi</taxon>
        <taxon>Dikarya</taxon>
        <taxon>Basidiomycota</taxon>
        <taxon>Agaricomycotina</taxon>
        <taxon>Tremellomycetes</taxon>
        <taxon>Trichosporonales</taxon>
        <taxon>Trichosporonaceae</taxon>
        <taxon>Apiotrichum</taxon>
    </lineage>
</organism>
<dbReference type="OrthoDB" id="2568684at2759"/>
<sequence length="106" mass="11424">MKLTLPFISSLIGSAMTKSDVILKFKTGSPVAERTAALDAIKAQGGAVKSTDNLESSIFPFAVVTIDDEQFTSLQAASLDDKHDVIENVGGYKTRTSMQRKREVGM</sequence>
<keyword evidence="2" id="KW-1185">Reference proteome</keyword>
<protein>
    <recommendedName>
        <fullName evidence="3">Inhibitor I9 domain-containing protein</fullName>
    </recommendedName>
</protein>
<evidence type="ECO:0000313" key="1">
    <source>
        <dbReference type="EMBL" id="RSH86344.1"/>
    </source>
</evidence>
<name>A0A427Y5J6_9TREE</name>
<dbReference type="AlphaFoldDB" id="A0A427Y5J6"/>
<evidence type="ECO:0000313" key="2">
    <source>
        <dbReference type="Proteomes" id="UP000279236"/>
    </source>
</evidence>
<reference evidence="1 2" key="1">
    <citation type="submission" date="2018-11" db="EMBL/GenBank/DDBJ databases">
        <title>Genome sequence of Apiotrichum porosum DSM 27194.</title>
        <authorList>
            <person name="Aliyu H."/>
            <person name="Gorte O."/>
            <person name="Ochsenreither K."/>
        </authorList>
    </citation>
    <scope>NUCLEOTIDE SEQUENCE [LARGE SCALE GENOMIC DNA]</scope>
    <source>
        <strain evidence="1 2">DSM 27194</strain>
    </source>
</reference>
<dbReference type="EMBL" id="RSCE01000002">
    <property type="protein sequence ID" value="RSH86344.1"/>
    <property type="molecule type" value="Genomic_DNA"/>
</dbReference>
<accession>A0A427Y5J6</accession>
<evidence type="ECO:0008006" key="3">
    <source>
        <dbReference type="Google" id="ProtNLM"/>
    </source>
</evidence>
<proteinExistence type="predicted"/>
<comment type="caution">
    <text evidence="1">The sequence shown here is derived from an EMBL/GenBank/DDBJ whole genome shotgun (WGS) entry which is preliminary data.</text>
</comment>